<dbReference type="Proteomes" id="UP000003676">
    <property type="component" value="Unassembled WGS sequence"/>
</dbReference>
<accession>B6WRT7</accession>
<protein>
    <submittedName>
        <fullName evidence="1">Uncharacterized protein</fullName>
    </submittedName>
</protein>
<proteinExistence type="predicted"/>
<dbReference type="HOGENOM" id="CLU_1530186_0_0_7"/>
<evidence type="ECO:0000313" key="1">
    <source>
        <dbReference type="EMBL" id="EEB34290.1"/>
    </source>
</evidence>
<comment type="caution">
    <text evidence="1">The sequence shown here is derived from an EMBL/GenBank/DDBJ whole genome shotgun (WGS) entry which is preliminary data.</text>
</comment>
<name>B6WRT7_9BACT</name>
<dbReference type="AlphaFoldDB" id="B6WRT7"/>
<evidence type="ECO:0000313" key="2">
    <source>
        <dbReference type="Proteomes" id="UP000003676"/>
    </source>
</evidence>
<sequence>MAARKEQGGQHGQQRKKIFHGSLTCWRICLSVPVAGLSGIVRIGIVPDAIDQQAGREFAVQAVCLAQFRLKGRDLGPGLIELPFQIPAWGRGSGFPQHGAVLVIQPLRPDIGKIFQDRWQMLPEVFLAFLGKPLAELLGIDTNDFTEFRLRNAFFLGEEAYPFEQLHCERKSFSA</sequence>
<gene>
    <name evidence="1" type="ORF">DESPIG_00778</name>
</gene>
<organism evidence="1 2">
    <name type="scientific">Desulfovibrio piger ATCC 29098</name>
    <dbReference type="NCBI Taxonomy" id="411464"/>
    <lineage>
        <taxon>Bacteria</taxon>
        <taxon>Pseudomonadati</taxon>
        <taxon>Thermodesulfobacteriota</taxon>
        <taxon>Desulfovibrionia</taxon>
        <taxon>Desulfovibrionales</taxon>
        <taxon>Desulfovibrionaceae</taxon>
        <taxon>Desulfovibrio</taxon>
    </lineage>
</organism>
<dbReference type="EMBL" id="ABXU01000025">
    <property type="protein sequence ID" value="EEB34290.1"/>
    <property type="molecule type" value="Genomic_DNA"/>
</dbReference>
<reference evidence="1 2" key="2">
    <citation type="submission" date="2008-10" db="EMBL/GenBank/DDBJ databases">
        <authorList>
            <person name="Fulton L."/>
            <person name="Clifton S."/>
            <person name="Fulton B."/>
            <person name="Xu J."/>
            <person name="Minx P."/>
            <person name="Pepin K.H."/>
            <person name="Johnson M."/>
            <person name="Bhonagiri V."/>
            <person name="Nash W.E."/>
            <person name="Mardis E.R."/>
            <person name="Wilson R.K."/>
        </authorList>
    </citation>
    <scope>NUCLEOTIDE SEQUENCE [LARGE SCALE GENOMIC DNA]</scope>
    <source>
        <strain evidence="1 2">ATCC 29098</strain>
    </source>
</reference>
<reference evidence="1 2" key="1">
    <citation type="submission" date="2008-10" db="EMBL/GenBank/DDBJ databases">
        <title>Draft genome sequence of Desulvovibrio piger (ATCC 29098).</title>
        <authorList>
            <person name="Sudarsanam P."/>
            <person name="Ley R."/>
            <person name="Guruge J."/>
            <person name="Turnbaugh P.J."/>
            <person name="Mahowald M."/>
            <person name="Liep D."/>
            <person name="Gordon J."/>
        </authorList>
    </citation>
    <scope>NUCLEOTIDE SEQUENCE [LARGE SCALE GENOMIC DNA]</scope>
    <source>
        <strain evidence="1 2">ATCC 29098</strain>
    </source>
</reference>